<dbReference type="PROSITE" id="PS51253">
    <property type="entry name" value="HTH_CENPB"/>
    <property type="match status" value="1"/>
</dbReference>
<evidence type="ECO:0000256" key="1">
    <source>
        <dbReference type="ARBA" id="ARBA00023125"/>
    </source>
</evidence>
<protein>
    <recommendedName>
        <fullName evidence="3">HTH CENPB-type domain-containing protein</fullName>
    </recommendedName>
</protein>
<reference evidence="4 5" key="1">
    <citation type="submission" date="2016-04" db="EMBL/GenBank/DDBJ databases">
        <title>The genome of Intoshia linei affirms orthonectids as highly simplified spiralians.</title>
        <authorList>
            <person name="Mikhailov K.V."/>
            <person name="Slusarev G.S."/>
            <person name="Nikitin M.A."/>
            <person name="Logacheva M.D."/>
            <person name="Penin A."/>
            <person name="Aleoshin V."/>
            <person name="Panchin Y.V."/>
        </authorList>
    </citation>
    <scope>NUCLEOTIDE SEQUENCE [LARGE SCALE GENOMIC DNA]</scope>
    <source>
        <strain evidence="4">Intl2013</strain>
        <tissue evidence="4">Whole animal</tissue>
    </source>
</reference>
<dbReference type="SUPFAM" id="SSF46689">
    <property type="entry name" value="Homeodomain-like"/>
    <property type="match status" value="2"/>
</dbReference>
<dbReference type="OrthoDB" id="3229771at2759"/>
<dbReference type="InterPro" id="IPR009057">
    <property type="entry name" value="Homeodomain-like_sf"/>
</dbReference>
<name>A0A177BA65_9BILA</name>
<organism evidence="4 5">
    <name type="scientific">Intoshia linei</name>
    <dbReference type="NCBI Taxonomy" id="1819745"/>
    <lineage>
        <taxon>Eukaryota</taxon>
        <taxon>Metazoa</taxon>
        <taxon>Spiralia</taxon>
        <taxon>Lophotrochozoa</taxon>
        <taxon>Mesozoa</taxon>
        <taxon>Orthonectida</taxon>
        <taxon>Rhopaluridae</taxon>
        <taxon>Intoshia</taxon>
    </lineage>
</organism>
<evidence type="ECO:0000313" key="4">
    <source>
        <dbReference type="EMBL" id="OAF71208.1"/>
    </source>
</evidence>
<dbReference type="Pfam" id="PF03221">
    <property type="entry name" value="HTH_Tnp_Tc5"/>
    <property type="match status" value="1"/>
</dbReference>
<dbReference type="Gene3D" id="1.10.10.60">
    <property type="entry name" value="Homeodomain-like"/>
    <property type="match status" value="2"/>
</dbReference>
<keyword evidence="2" id="KW-0539">Nucleus</keyword>
<dbReference type="InterPro" id="IPR007889">
    <property type="entry name" value="HTH_Psq"/>
</dbReference>
<comment type="caution">
    <text evidence="4">The sequence shown here is derived from an EMBL/GenBank/DDBJ whole genome shotgun (WGS) entry which is preliminary data.</text>
</comment>
<dbReference type="EMBL" id="LWCA01000071">
    <property type="protein sequence ID" value="OAF71208.1"/>
    <property type="molecule type" value="Genomic_DNA"/>
</dbReference>
<dbReference type="Pfam" id="PF04218">
    <property type="entry name" value="CENP-B_N"/>
    <property type="match status" value="1"/>
</dbReference>
<evidence type="ECO:0000256" key="2">
    <source>
        <dbReference type="ARBA" id="ARBA00023242"/>
    </source>
</evidence>
<feature type="domain" description="HTH CENPB-type" evidence="3">
    <location>
        <begin position="61"/>
        <end position="130"/>
    </location>
</feature>
<accession>A0A177BA65</accession>
<evidence type="ECO:0000313" key="5">
    <source>
        <dbReference type="Proteomes" id="UP000078046"/>
    </source>
</evidence>
<evidence type="ECO:0000259" key="3">
    <source>
        <dbReference type="PROSITE" id="PS51253"/>
    </source>
</evidence>
<dbReference type="Proteomes" id="UP000078046">
    <property type="component" value="Unassembled WGS sequence"/>
</dbReference>
<dbReference type="GO" id="GO:0003677">
    <property type="term" value="F:DNA binding"/>
    <property type="evidence" value="ECO:0007669"/>
    <property type="project" value="UniProtKB-KW"/>
</dbReference>
<dbReference type="SMART" id="SM00674">
    <property type="entry name" value="CENPB"/>
    <property type="match status" value="1"/>
</dbReference>
<proteinExistence type="predicted"/>
<keyword evidence="1" id="KW-0238">DNA-binding</keyword>
<sequence length="203" mass="23930">MNAKRRRKSLSILQKREIIKLLDNGERNVDIAKKYEIHIMTVTGIKNKRQQIMSLPNSELDKKRILPRHSETLQKKLHKWITEQKHFSISDDAIQSKAINLYFEGGSEFFIPNNSWINTFKKRFNIISENDVNIIGTPKYDTKIAVNNGILSKNLKKMKPISFRVLKKALKPKQVWIEQYKKQHYTTHANKYQLSESCKFCQI</sequence>
<keyword evidence="5" id="KW-1185">Reference proteome</keyword>
<dbReference type="AlphaFoldDB" id="A0A177BA65"/>
<dbReference type="InterPro" id="IPR006600">
    <property type="entry name" value="HTH_CenpB_DNA-bd_dom"/>
</dbReference>
<gene>
    <name evidence="4" type="ORF">A3Q56_01058</name>
</gene>